<dbReference type="EMBL" id="CAEZUM010000037">
    <property type="protein sequence ID" value="CAB4600631.1"/>
    <property type="molecule type" value="Genomic_DNA"/>
</dbReference>
<evidence type="ECO:0000313" key="2">
    <source>
        <dbReference type="EMBL" id="CAB4752663.1"/>
    </source>
</evidence>
<evidence type="ECO:0000313" key="6">
    <source>
        <dbReference type="EMBL" id="CAB5017552.1"/>
    </source>
</evidence>
<dbReference type="EMBL" id="CAFBNM010000006">
    <property type="protein sequence ID" value="CAB4954979.1"/>
    <property type="molecule type" value="Genomic_DNA"/>
</dbReference>
<accession>A0A6J7QSZ6</accession>
<evidence type="ECO:0000313" key="1">
    <source>
        <dbReference type="EMBL" id="CAB4600631.1"/>
    </source>
</evidence>
<evidence type="ECO:0000313" key="3">
    <source>
        <dbReference type="EMBL" id="CAB4806112.1"/>
    </source>
</evidence>
<evidence type="ECO:0000313" key="4">
    <source>
        <dbReference type="EMBL" id="CAB4954979.1"/>
    </source>
</evidence>
<dbReference type="EMBL" id="CAFBQY010000011">
    <property type="protein sequence ID" value="CAB5074697.1"/>
    <property type="molecule type" value="Genomic_DNA"/>
</dbReference>
<name>A0A6J7QSZ6_9ZZZZ</name>
<reference evidence="6" key="1">
    <citation type="submission" date="2020-05" db="EMBL/GenBank/DDBJ databases">
        <authorList>
            <person name="Chiriac C."/>
            <person name="Salcher M."/>
            <person name="Ghai R."/>
            <person name="Kavagutti S V."/>
        </authorList>
    </citation>
    <scope>NUCLEOTIDE SEQUENCE</scope>
</reference>
<gene>
    <name evidence="1" type="ORF">UFOPK1824_00677</name>
    <name evidence="2" type="ORF">UFOPK2850_00508</name>
    <name evidence="3" type="ORF">UFOPK3027_00987</name>
    <name evidence="4" type="ORF">UFOPK3827_00815</name>
    <name evidence="5" type="ORF">UFOPK3982_01100</name>
    <name evidence="6" type="ORF">UFOPK4120_00648</name>
    <name evidence="7" type="ORF">UFOPK4404_01076</name>
</gene>
<evidence type="ECO:0000313" key="7">
    <source>
        <dbReference type="EMBL" id="CAB5074697.1"/>
    </source>
</evidence>
<evidence type="ECO:0000313" key="5">
    <source>
        <dbReference type="EMBL" id="CAB4990186.1"/>
    </source>
</evidence>
<dbReference type="EMBL" id="CAFBPO010000005">
    <property type="protein sequence ID" value="CAB5017552.1"/>
    <property type="molecule type" value="Genomic_DNA"/>
</dbReference>
<protein>
    <submittedName>
        <fullName evidence="6">Unannotated protein</fullName>
    </submittedName>
</protein>
<proteinExistence type="predicted"/>
<sequence length="248" mass="28324">MIPESPQRIDTSVLERISVEVLSGISKEQSKFAPLTAELDATWEKIAKEAKEIMAMGYTVDIVSEIPEIEIPYHPYRVIFEGSSLLGESNGLENFMLAHGKLSELRDKGRAKCYTRWCKACTLYRLPLQNDVTGHVLKISFPNVISLASNINIDWRWERPDSEWANQQGDPVKEYKSLVERKSKPVFYVRLESEEYINMLLGGQSERSNSRFVWDSPEGISVKCADCEKWFALSEGRKSHDCTTITRP</sequence>
<dbReference type="AlphaFoldDB" id="A0A6J7QSZ6"/>
<dbReference type="EMBL" id="CAFAAN010000007">
    <property type="protein sequence ID" value="CAB4806112.1"/>
    <property type="molecule type" value="Genomic_DNA"/>
</dbReference>
<dbReference type="EMBL" id="CAFBOO010000009">
    <property type="protein sequence ID" value="CAB4990186.1"/>
    <property type="molecule type" value="Genomic_DNA"/>
</dbReference>
<dbReference type="EMBL" id="CAEZZH010000004">
    <property type="protein sequence ID" value="CAB4752663.1"/>
    <property type="molecule type" value="Genomic_DNA"/>
</dbReference>
<organism evidence="6">
    <name type="scientific">freshwater metagenome</name>
    <dbReference type="NCBI Taxonomy" id="449393"/>
    <lineage>
        <taxon>unclassified sequences</taxon>
        <taxon>metagenomes</taxon>
        <taxon>ecological metagenomes</taxon>
    </lineage>
</organism>